<dbReference type="EMBL" id="MU856849">
    <property type="protein sequence ID" value="KAK4157553.1"/>
    <property type="molecule type" value="Genomic_DNA"/>
</dbReference>
<dbReference type="InterPro" id="IPR050529">
    <property type="entry name" value="CYP450_sterol_14alpha_dmase"/>
</dbReference>
<keyword evidence="10" id="KW-1185">Reference proteome</keyword>
<dbReference type="InterPro" id="IPR036396">
    <property type="entry name" value="Cyt_P450_sf"/>
</dbReference>
<evidence type="ECO:0000256" key="6">
    <source>
        <dbReference type="ARBA" id="ARBA00023033"/>
    </source>
</evidence>
<organism evidence="9 10">
    <name type="scientific">Chaetomidium leptoderma</name>
    <dbReference type="NCBI Taxonomy" id="669021"/>
    <lineage>
        <taxon>Eukaryota</taxon>
        <taxon>Fungi</taxon>
        <taxon>Dikarya</taxon>
        <taxon>Ascomycota</taxon>
        <taxon>Pezizomycotina</taxon>
        <taxon>Sordariomycetes</taxon>
        <taxon>Sordariomycetidae</taxon>
        <taxon>Sordariales</taxon>
        <taxon>Chaetomiaceae</taxon>
        <taxon>Chaetomidium</taxon>
    </lineage>
</organism>
<feature type="chain" id="PRO_5043045382" evidence="8">
    <location>
        <begin position="24"/>
        <end position="551"/>
    </location>
</feature>
<dbReference type="PANTHER" id="PTHR24304">
    <property type="entry name" value="CYTOCHROME P450 FAMILY 7"/>
    <property type="match status" value="1"/>
</dbReference>
<dbReference type="PANTHER" id="PTHR24304:SF2">
    <property type="entry name" value="24-HYDROXYCHOLESTEROL 7-ALPHA-HYDROXYLASE"/>
    <property type="match status" value="1"/>
</dbReference>
<evidence type="ECO:0000256" key="1">
    <source>
        <dbReference type="ARBA" id="ARBA00001971"/>
    </source>
</evidence>
<dbReference type="SUPFAM" id="SSF48264">
    <property type="entry name" value="Cytochrome P450"/>
    <property type="match status" value="1"/>
</dbReference>
<keyword evidence="5 7" id="KW-0408">Iron</keyword>
<dbReference type="AlphaFoldDB" id="A0AAN7A129"/>
<keyword evidence="3 7" id="KW-0349">Heme</keyword>
<accession>A0AAN7A129</accession>
<feature type="signal peptide" evidence="8">
    <location>
        <begin position="1"/>
        <end position="23"/>
    </location>
</feature>
<dbReference type="InterPro" id="IPR001128">
    <property type="entry name" value="Cyt_P450"/>
</dbReference>
<evidence type="ECO:0000256" key="3">
    <source>
        <dbReference type="ARBA" id="ARBA00022617"/>
    </source>
</evidence>
<evidence type="ECO:0000256" key="5">
    <source>
        <dbReference type="ARBA" id="ARBA00023004"/>
    </source>
</evidence>
<dbReference type="GO" id="GO:0020037">
    <property type="term" value="F:heme binding"/>
    <property type="evidence" value="ECO:0007669"/>
    <property type="project" value="InterPro"/>
</dbReference>
<name>A0AAN7A129_9PEZI</name>
<gene>
    <name evidence="9" type="ORF">C8A00DRAFT_40128</name>
</gene>
<sequence length="551" mass="61621">MMLTALLVLLPLAVLFFGKQSRGEKTKPPPRLNETIPFVSNLWQFMTNKRFFITRARTALQESPVVRCRLGPLDLHLVGGGNNASAIFRASCHSDPWILRIMQSAGYMPADIATLTKDDSGRGTIPRPGSTANAAGIALDQRIWHALHRMYDENLVSTQSADALANHFQTAFHQQLVAAPAPPPPVGGGEEWVDDVHIFGTLRRTMATAATHAVLGSLILDVNPGFVDAFWEYERYVETLEFGLPEWLNRSAVRARARFRDMCRRWYEVADRTYDWAADDASDTNWEPAFGSPVSRGLARWAKSFGFSADTMGPLFMLFIFGLHANAITISTWIVMELVKDPDLFRAVKDEVSRAESNTRNDSTARTFDHRKLTSLPLLQSVYTEVMRLRVGVLITRTSTEPVTVAEYTLPKGSIFQAPTEAGHLDEAVWSTAEHPASDFWAYRQVTEKETRDETTGQISKELEFSFGRRSGSWFPFGGGLNMCPGRNFAKPEVFLAVATVISNFEIEYVAWLKPDGSPSKRPAQNDANYASAVAAVPDRELKVRWRKIKD</sequence>
<comment type="caution">
    <text evidence="9">The sequence shown here is derived from an EMBL/GenBank/DDBJ whole genome shotgun (WGS) entry which is preliminary data.</text>
</comment>
<dbReference type="Pfam" id="PF00067">
    <property type="entry name" value="p450"/>
    <property type="match status" value="1"/>
</dbReference>
<keyword evidence="4 7" id="KW-0479">Metal-binding</keyword>
<dbReference type="PRINTS" id="PR00465">
    <property type="entry name" value="EP450IV"/>
</dbReference>
<keyword evidence="8" id="KW-0732">Signal</keyword>
<evidence type="ECO:0000313" key="10">
    <source>
        <dbReference type="Proteomes" id="UP001302745"/>
    </source>
</evidence>
<keyword evidence="6" id="KW-0503">Monooxygenase</keyword>
<dbReference type="InterPro" id="IPR002403">
    <property type="entry name" value="Cyt_P450_E_grp-IV"/>
</dbReference>
<dbReference type="GO" id="GO:0016705">
    <property type="term" value="F:oxidoreductase activity, acting on paired donors, with incorporation or reduction of molecular oxygen"/>
    <property type="evidence" value="ECO:0007669"/>
    <property type="project" value="InterPro"/>
</dbReference>
<dbReference type="Gene3D" id="1.10.630.10">
    <property type="entry name" value="Cytochrome P450"/>
    <property type="match status" value="1"/>
</dbReference>
<evidence type="ECO:0000256" key="8">
    <source>
        <dbReference type="SAM" id="SignalP"/>
    </source>
</evidence>
<comment type="similarity">
    <text evidence="2">Belongs to the cytochrome P450 family.</text>
</comment>
<reference evidence="9" key="2">
    <citation type="submission" date="2023-05" db="EMBL/GenBank/DDBJ databases">
        <authorList>
            <consortium name="Lawrence Berkeley National Laboratory"/>
            <person name="Steindorff A."/>
            <person name="Hensen N."/>
            <person name="Bonometti L."/>
            <person name="Westerberg I."/>
            <person name="Brannstrom I.O."/>
            <person name="Guillou S."/>
            <person name="Cros-Aarteil S."/>
            <person name="Calhoun S."/>
            <person name="Haridas S."/>
            <person name="Kuo A."/>
            <person name="Mondo S."/>
            <person name="Pangilinan J."/>
            <person name="Riley R."/>
            <person name="Labutti K."/>
            <person name="Andreopoulos B."/>
            <person name="Lipzen A."/>
            <person name="Chen C."/>
            <person name="Yanf M."/>
            <person name="Daum C."/>
            <person name="Ng V."/>
            <person name="Clum A."/>
            <person name="Ohm R."/>
            <person name="Martin F."/>
            <person name="Silar P."/>
            <person name="Natvig D."/>
            <person name="Lalanne C."/>
            <person name="Gautier V."/>
            <person name="Ament-Velasquez S.L."/>
            <person name="Kruys A."/>
            <person name="Hutchinson M.I."/>
            <person name="Powell A.J."/>
            <person name="Barry K."/>
            <person name="Miller A.N."/>
            <person name="Grigoriev I.V."/>
            <person name="Debuchy R."/>
            <person name="Gladieux P."/>
            <person name="Thoren M.H."/>
            <person name="Johannesson H."/>
        </authorList>
    </citation>
    <scope>NUCLEOTIDE SEQUENCE</scope>
    <source>
        <strain evidence="9">CBS 538.74</strain>
    </source>
</reference>
<feature type="binding site" description="axial binding residue" evidence="7">
    <location>
        <position position="484"/>
    </location>
    <ligand>
        <name>heme</name>
        <dbReference type="ChEBI" id="CHEBI:30413"/>
    </ligand>
    <ligandPart>
        <name>Fe</name>
        <dbReference type="ChEBI" id="CHEBI:18248"/>
    </ligandPart>
</feature>
<dbReference type="Proteomes" id="UP001302745">
    <property type="component" value="Unassembled WGS sequence"/>
</dbReference>
<dbReference type="GO" id="GO:0005506">
    <property type="term" value="F:iron ion binding"/>
    <property type="evidence" value="ECO:0007669"/>
    <property type="project" value="InterPro"/>
</dbReference>
<dbReference type="GO" id="GO:0008395">
    <property type="term" value="F:steroid hydroxylase activity"/>
    <property type="evidence" value="ECO:0007669"/>
    <property type="project" value="TreeGrafter"/>
</dbReference>
<evidence type="ECO:0000256" key="4">
    <source>
        <dbReference type="ARBA" id="ARBA00022723"/>
    </source>
</evidence>
<reference evidence="9" key="1">
    <citation type="journal article" date="2023" name="Mol. Phylogenet. Evol.">
        <title>Genome-scale phylogeny and comparative genomics of the fungal order Sordariales.</title>
        <authorList>
            <person name="Hensen N."/>
            <person name="Bonometti L."/>
            <person name="Westerberg I."/>
            <person name="Brannstrom I.O."/>
            <person name="Guillou S."/>
            <person name="Cros-Aarteil S."/>
            <person name="Calhoun S."/>
            <person name="Haridas S."/>
            <person name="Kuo A."/>
            <person name="Mondo S."/>
            <person name="Pangilinan J."/>
            <person name="Riley R."/>
            <person name="LaButti K."/>
            <person name="Andreopoulos B."/>
            <person name="Lipzen A."/>
            <person name="Chen C."/>
            <person name="Yan M."/>
            <person name="Daum C."/>
            <person name="Ng V."/>
            <person name="Clum A."/>
            <person name="Steindorff A."/>
            <person name="Ohm R.A."/>
            <person name="Martin F."/>
            <person name="Silar P."/>
            <person name="Natvig D.O."/>
            <person name="Lalanne C."/>
            <person name="Gautier V."/>
            <person name="Ament-Velasquez S.L."/>
            <person name="Kruys A."/>
            <person name="Hutchinson M.I."/>
            <person name="Powell A.J."/>
            <person name="Barry K."/>
            <person name="Miller A.N."/>
            <person name="Grigoriev I.V."/>
            <person name="Debuchy R."/>
            <person name="Gladieux P."/>
            <person name="Hiltunen Thoren M."/>
            <person name="Johannesson H."/>
        </authorList>
    </citation>
    <scope>NUCLEOTIDE SEQUENCE</scope>
    <source>
        <strain evidence="9">CBS 538.74</strain>
    </source>
</reference>
<evidence type="ECO:0000256" key="2">
    <source>
        <dbReference type="ARBA" id="ARBA00010617"/>
    </source>
</evidence>
<keyword evidence="6" id="KW-0560">Oxidoreductase</keyword>
<evidence type="ECO:0000313" key="9">
    <source>
        <dbReference type="EMBL" id="KAK4157553.1"/>
    </source>
</evidence>
<comment type="cofactor">
    <cofactor evidence="1 7">
        <name>heme</name>
        <dbReference type="ChEBI" id="CHEBI:30413"/>
    </cofactor>
</comment>
<evidence type="ECO:0000256" key="7">
    <source>
        <dbReference type="PIRSR" id="PIRSR602403-1"/>
    </source>
</evidence>
<protein>
    <submittedName>
        <fullName evidence="9">Cytochrome P450</fullName>
    </submittedName>
</protein>
<proteinExistence type="inferred from homology"/>